<dbReference type="Pfam" id="PF01041">
    <property type="entry name" value="DegT_DnrJ_EryC1"/>
    <property type="match status" value="1"/>
</dbReference>
<dbReference type="Proteomes" id="UP000076335">
    <property type="component" value="Unassembled WGS sequence"/>
</dbReference>
<proteinExistence type="inferred from homology"/>
<dbReference type="InterPro" id="IPR015424">
    <property type="entry name" value="PyrdxlP-dep_Trfase"/>
</dbReference>
<evidence type="ECO:0000313" key="5">
    <source>
        <dbReference type="EMBL" id="KZB66868.1"/>
    </source>
</evidence>
<dbReference type="InterPro" id="IPR000653">
    <property type="entry name" value="DegT/StrS_aminotransferase"/>
</dbReference>
<dbReference type="Gene3D" id="3.90.1150.10">
    <property type="entry name" value="Aspartate Aminotransferase, domain 1"/>
    <property type="match status" value="1"/>
</dbReference>
<dbReference type="OrthoDB" id="9768668at2"/>
<evidence type="ECO:0000256" key="4">
    <source>
        <dbReference type="RuleBase" id="RU004508"/>
    </source>
</evidence>
<dbReference type="PIRSF" id="PIRSF000390">
    <property type="entry name" value="PLP_StrS"/>
    <property type="match status" value="1"/>
</dbReference>
<dbReference type="EMBL" id="LPVY01000005">
    <property type="protein sequence ID" value="KZB66868.1"/>
    <property type="molecule type" value="Genomic_DNA"/>
</dbReference>
<organism evidence="5 6">
    <name type="scientific">Thalassospira lucentensis</name>
    <dbReference type="NCBI Taxonomy" id="168935"/>
    <lineage>
        <taxon>Bacteria</taxon>
        <taxon>Pseudomonadati</taxon>
        <taxon>Pseudomonadota</taxon>
        <taxon>Alphaproteobacteria</taxon>
        <taxon>Rhodospirillales</taxon>
        <taxon>Thalassospiraceae</taxon>
        <taxon>Thalassospira</taxon>
    </lineage>
</organism>
<protein>
    <submittedName>
        <fullName evidence="5">Pyridoxal-5'-phosphate-dependent protein</fullName>
    </submittedName>
</protein>
<dbReference type="RefSeq" id="WP_062950231.1">
    <property type="nucleotide sequence ID" value="NZ_LPVY01000005.1"/>
</dbReference>
<comment type="similarity">
    <text evidence="1 4">Belongs to the DegT/DnrJ/EryC1 family.</text>
</comment>
<dbReference type="AlphaFoldDB" id="A0A154LA20"/>
<evidence type="ECO:0000256" key="2">
    <source>
        <dbReference type="PIRSR" id="PIRSR000390-1"/>
    </source>
</evidence>
<evidence type="ECO:0000256" key="1">
    <source>
        <dbReference type="ARBA" id="ARBA00037999"/>
    </source>
</evidence>
<reference evidence="5 6" key="1">
    <citation type="submission" date="2015-12" db="EMBL/GenBank/DDBJ databases">
        <title>Genome sequence of Thalassospira lucentensis MCCC 1A02072.</title>
        <authorList>
            <person name="Lu L."/>
            <person name="Lai Q."/>
            <person name="Shao Z."/>
            <person name="Qian P."/>
        </authorList>
    </citation>
    <scope>NUCLEOTIDE SEQUENCE [LARGE SCALE GENOMIC DNA]</scope>
    <source>
        <strain evidence="5 6">MCCC 1A02072</strain>
    </source>
</reference>
<dbReference type="SUPFAM" id="SSF53383">
    <property type="entry name" value="PLP-dependent transferases"/>
    <property type="match status" value="1"/>
</dbReference>
<dbReference type="CDD" id="cd00616">
    <property type="entry name" value="AHBA_syn"/>
    <property type="match status" value="1"/>
</dbReference>
<feature type="modified residue" description="N6-(pyridoxal phosphate)lysine" evidence="3">
    <location>
        <position position="211"/>
    </location>
</feature>
<dbReference type="GO" id="GO:0030170">
    <property type="term" value="F:pyridoxal phosphate binding"/>
    <property type="evidence" value="ECO:0007669"/>
    <property type="project" value="TreeGrafter"/>
</dbReference>
<dbReference type="GO" id="GO:0008483">
    <property type="term" value="F:transaminase activity"/>
    <property type="evidence" value="ECO:0007669"/>
    <property type="project" value="TreeGrafter"/>
</dbReference>
<dbReference type="InterPro" id="IPR015421">
    <property type="entry name" value="PyrdxlP-dep_Trfase_major"/>
</dbReference>
<feature type="active site" description="Proton acceptor" evidence="2">
    <location>
        <position position="211"/>
    </location>
</feature>
<evidence type="ECO:0000313" key="6">
    <source>
        <dbReference type="Proteomes" id="UP000076335"/>
    </source>
</evidence>
<gene>
    <name evidence="5" type="ORF">AUP42_15190</name>
</gene>
<name>A0A154LA20_9PROT</name>
<accession>A0A154LA20</accession>
<sequence>MNKRSSVNTLALHGGPKHINHAFSRYNPIGQEEVIAAKEVVESGILSQYLGCWDPDFFGGPKVQAFERSCEDYFKVKHAITFNSWTSGLVAAVGAIGTEPGDEIIVSPWTMAASATAILHWNAIPVFADIEPETFCLDPISVERNISPQTRAIMSVDIAGHSANMDALCEIARKHNLKIISDTAQAPAAKYKGKYAGTLADIGGFSLNYHKHIHTGEGGIAVTDDDDLADRLRLIRNHAEVVVEDKGVTNLNNMIGHNFRLGEIECAIGIEQLKKLDRMVASRQRIAAKLNSGLSGLEGLQLPSVLDDCTHVYYVYAMKLDIPKLGTSRQTIVEALTAEGVPALASSYQNLHLLPMYQQKIAYGSNGFPWASSVCKREVSYSKGICPVAENLHESSFLGFGICSHEFTDEEVNLVIEAFHKVWSNLEALR</sequence>
<dbReference type="PANTHER" id="PTHR30244">
    <property type="entry name" value="TRANSAMINASE"/>
    <property type="match status" value="1"/>
</dbReference>
<dbReference type="PANTHER" id="PTHR30244:SF34">
    <property type="entry name" value="DTDP-4-AMINO-4,6-DIDEOXYGALACTOSE TRANSAMINASE"/>
    <property type="match status" value="1"/>
</dbReference>
<dbReference type="Gene3D" id="3.40.640.10">
    <property type="entry name" value="Type I PLP-dependent aspartate aminotransferase-like (Major domain)"/>
    <property type="match status" value="1"/>
</dbReference>
<comment type="caution">
    <text evidence="5">The sequence shown here is derived from an EMBL/GenBank/DDBJ whole genome shotgun (WGS) entry which is preliminary data.</text>
</comment>
<dbReference type="InterPro" id="IPR015422">
    <property type="entry name" value="PyrdxlP-dep_Trfase_small"/>
</dbReference>
<keyword evidence="3 4" id="KW-0663">Pyridoxal phosphate</keyword>
<dbReference type="GO" id="GO:0000271">
    <property type="term" value="P:polysaccharide biosynthetic process"/>
    <property type="evidence" value="ECO:0007669"/>
    <property type="project" value="TreeGrafter"/>
</dbReference>
<evidence type="ECO:0000256" key="3">
    <source>
        <dbReference type="PIRSR" id="PIRSR000390-2"/>
    </source>
</evidence>